<accession>D2QXN1</accession>
<dbReference type="STRING" id="530564.Psta_1541"/>
<keyword evidence="2" id="KW-1185">Reference proteome</keyword>
<dbReference type="KEGG" id="psl:Psta_1541"/>
<proteinExistence type="predicted"/>
<evidence type="ECO:0000313" key="1">
    <source>
        <dbReference type="EMBL" id="ADB16216.1"/>
    </source>
</evidence>
<gene>
    <name evidence="1" type="ordered locus">Psta_1541</name>
</gene>
<protein>
    <submittedName>
        <fullName evidence="1">Uncharacterized protein</fullName>
    </submittedName>
</protein>
<dbReference type="AlphaFoldDB" id="D2QXN1"/>
<dbReference type="Proteomes" id="UP000001887">
    <property type="component" value="Chromosome"/>
</dbReference>
<evidence type="ECO:0000313" key="2">
    <source>
        <dbReference type="Proteomes" id="UP000001887"/>
    </source>
</evidence>
<dbReference type="HOGENOM" id="CLU_2736554_0_0_0"/>
<organism evidence="1 2">
    <name type="scientific">Pirellula staleyi (strain ATCC 27377 / DSM 6068 / ICPB 4128)</name>
    <name type="common">Pirella staleyi</name>
    <dbReference type="NCBI Taxonomy" id="530564"/>
    <lineage>
        <taxon>Bacteria</taxon>
        <taxon>Pseudomonadati</taxon>
        <taxon>Planctomycetota</taxon>
        <taxon>Planctomycetia</taxon>
        <taxon>Pirellulales</taxon>
        <taxon>Pirellulaceae</taxon>
        <taxon>Pirellula</taxon>
    </lineage>
</organism>
<dbReference type="EMBL" id="CP001848">
    <property type="protein sequence ID" value="ADB16216.1"/>
    <property type="molecule type" value="Genomic_DNA"/>
</dbReference>
<reference evidence="1 2" key="1">
    <citation type="journal article" date="2009" name="Stand. Genomic Sci.">
        <title>Complete genome sequence of Pirellula staleyi type strain (ATCC 27377).</title>
        <authorList>
            <person name="Clum A."/>
            <person name="Tindall B.J."/>
            <person name="Sikorski J."/>
            <person name="Ivanova N."/>
            <person name="Mavrommatis K."/>
            <person name="Lucas S."/>
            <person name="Glavina del Rio T."/>
            <person name="Nolan M."/>
            <person name="Chen F."/>
            <person name="Tice H."/>
            <person name="Pitluck S."/>
            <person name="Cheng J.F."/>
            <person name="Chertkov O."/>
            <person name="Brettin T."/>
            <person name="Han C."/>
            <person name="Detter J.C."/>
            <person name="Kuske C."/>
            <person name="Bruce D."/>
            <person name="Goodwin L."/>
            <person name="Ovchinikova G."/>
            <person name="Pati A."/>
            <person name="Mikhailova N."/>
            <person name="Chen A."/>
            <person name="Palaniappan K."/>
            <person name="Land M."/>
            <person name="Hauser L."/>
            <person name="Chang Y.J."/>
            <person name="Jeffries C.D."/>
            <person name="Chain P."/>
            <person name="Rohde M."/>
            <person name="Goker M."/>
            <person name="Bristow J."/>
            <person name="Eisen J.A."/>
            <person name="Markowitz V."/>
            <person name="Hugenholtz P."/>
            <person name="Kyrpides N.C."/>
            <person name="Klenk H.P."/>
            <person name="Lapidus A."/>
        </authorList>
    </citation>
    <scope>NUCLEOTIDE SEQUENCE [LARGE SCALE GENOMIC DNA]</scope>
    <source>
        <strain evidence="2">ATCC 27377 / DSM 6068 / ICPB 4128</strain>
    </source>
</reference>
<sequence length="71" mass="7501">MGSACSSTSLHAVQRLAAQIPRKIGAQRCSLESIREENGACSENRPTAVAGVLPADCRREQARLMVACASD</sequence>
<name>D2QXN1_PIRSD</name>